<feature type="compositionally biased region" description="Basic residues" evidence="1">
    <location>
        <begin position="50"/>
        <end position="62"/>
    </location>
</feature>
<dbReference type="Proteomes" id="UP001203297">
    <property type="component" value="Unassembled WGS sequence"/>
</dbReference>
<comment type="caution">
    <text evidence="4">The sequence shown here is derived from an EMBL/GenBank/DDBJ whole genome shotgun (WGS) entry which is preliminary data.</text>
</comment>
<dbReference type="InterPro" id="IPR053183">
    <property type="entry name" value="ASL1"/>
</dbReference>
<organism evidence="4 5">
    <name type="scientific">Multifurca ochricompacta</name>
    <dbReference type="NCBI Taxonomy" id="376703"/>
    <lineage>
        <taxon>Eukaryota</taxon>
        <taxon>Fungi</taxon>
        <taxon>Dikarya</taxon>
        <taxon>Basidiomycota</taxon>
        <taxon>Agaricomycotina</taxon>
        <taxon>Agaricomycetes</taxon>
        <taxon>Russulales</taxon>
        <taxon>Russulaceae</taxon>
        <taxon>Multifurca</taxon>
    </lineage>
</organism>
<name>A0AAD4M4J7_9AGAM</name>
<evidence type="ECO:0000256" key="2">
    <source>
        <dbReference type="SAM" id="SignalP"/>
    </source>
</evidence>
<dbReference type="GO" id="GO:0016787">
    <property type="term" value="F:hydrolase activity"/>
    <property type="evidence" value="ECO:0007669"/>
    <property type="project" value="UniProtKB-KW"/>
</dbReference>
<dbReference type="InterPro" id="IPR024655">
    <property type="entry name" value="Asl1_glyco_hydro_catalytic"/>
</dbReference>
<evidence type="ECO:0000256" key="1">
    <source>
        <dbReference type="SAM" id="MobiDB-lite"/>
    </source>
</evidence>
<feature type="signal peptide" evidence="2">
    <location>
        <begin position="1"/>
        <end position="29"/>
    </location>
</feature>
<dbReference type="AlphaFoldDB" id="A0AAD4M4J7"/>
<keyword evidence="4" id="KW-0378">Hydrolase</keyword>
<keyword evidence="2" id="KW-0732">Signal</keyword>
<feature type="region of interest" description="Disordered" evidence="1">
    <location>
        <begin position="43"/>
        <end position="138"/>
    </location>
</feature>
<feature type="compositionally biased region" description="Low complexity" evidence="1">
    <location>
        <begin position="88"/>
        <end position="137"/>
    </location>
</feature>
<sequence>MAPVKYLNIFTVFSLTILTISLNTLPSNALAVERDHIGRSFNHAHADIAKKKRTPSSKRCKPRPSDGSLPGSASSSTPSDTSDHHSTSHTSSTPEPTTPYTSPVIVPTTSKPPQATTTTTTTTTPSKAPVVSTPTSSGNGKVGLAWSNGEQGALPKFKSAHTKYVYNWKLERYTDVNPEEHGFEFIPMVWGVKDVFQIKNVLLPGYAKIVFGFNEPDQGGQSNLDVYYAVQLWKQYIDPLKYLGYELISPACTNSADGFTWIKTFMANCDTCSISAMAFHYYDTDPDRFIAYTNTFHDTFGRDVWVTEFAAQDFSGRNQQANFQEIQGFIGKTAAFMNSVPWVIAYFYFEQQCQQLKCSYGS</sequence>
<dbReference type="GO" id="GO:0009277">
    <property type="term" value="C:fungal-type cell wall"/>
    <property type="evidence" value="ECO:0007669"/>
    <property type="project" value="TreeGrafter"/>
</dbReference>
<feature type="compositionally biased region" description="Low complexity" evidence="1">
    <location>
        <begin position="65"/>
        <end position="80"/>
    </location>
</feature>
<feature type="domain" description="Asl1-like glycosyl hydrolase catalytic" evidence="3">
    <location>
        <begin position="143"/>
        <end position="354"/>
    </location>
</feature>
<keyword evidence="5" id="KW-1185">Reference proteome</keyword>
<dbReference type="PANTHER" id="PTHR34154:SF3">
    <property type="entry name" value="ALKALI-SENSITIVE LINKAGE PROTEIN 1"/>
    <property type="match status" value="1"/>
</dbReference>
<evidence type="ECO:0000313" key="5">
    <source>
        <dbReference type="Proteomes" id="UP001203297"/>
    </source>
</evidence>
<dbReference type="Pfam" id="PF11790">
    <property type="entry name" value="Glyco_hydro_cc"/>
    <property type="match status" value="1"/>
</dbReference>
<reference evidence="4" key="1">
    <citation type="journal article" date="2022" name="New Phytol.">
        <title>Evolutionary transition to the ectomycorrhizal habit in the genomes of a hyperdiverse lineage of mushroom-forming fungi.</title>
        <authorList>
            <person name="Looney B."/>
            <person name="Miyauchi S."/>
            <person name="Morin E."/>
            <person name="Drula E."/>
            <person name="Courty P.E."/>
            <person name="Kohler A."/>
            <person name="Kuo A."/>
            <person name="LaButti K."/>
            <person name="Pangilinan J."/>
            <person name="Lipzen A."/>
            <person name="Riley R."/>
            <person name="Andreopoulos W."/>
            <person name="He G."/>
            <person name="Johnson J."/>
            <person name="Nolan M."/>
            <person name="Tritt A."/>
            <person name="Barry K.W."/>
            <person name="Grigoriev I.V."/>
            <person name="Nagy L.G."/>
            <person name="Hibbett D."/>
            <person name="Henrissat B."/>
            <person name="Matheny P.B."/>
            <person name="Labbe J."/>
            <person name="Martin F.M."/>
        </authorList>
    </citation>
    <scope>NUCLEOTIDE SEQUENCE</scope>
    <source>
        <strain evidence="4">BPL690</strain>
    </source>
</reference>
<evidence type="ECO:0000313" key="4">
    <source>
        <dbReference type="EMBL" id="KAI0301779.1"/>
    </source>
</evidence>
<evidence type="ECO:0000259" key="3">
    <source>
        <dbReference type="Pfam" id="PF11790"/>
    </source>
</evidence>
<dbReference type="SUPFAM" id="SSF51445">
    <property type="entry name" value="(Trans)glycosidases"/>
    <property type="match status" value="1"/>
</dbReference>
<dbReference type="InterPro" id="IPR017853">
    <property type="entry name" value="GH"/>
</dbReference>
<accession>A0AAD4M4J7</accession>
<dbReference type="GO" id="GO:0071966">
    <property type="term" value="P:fungal-type cell wall polysaccharide metabolic process"/>
    <property type="evidence" value="ECO:0007669"/>
    <property type="project" value="TreeGrafter"/>
</dbReference>
<protein>
    <submittedName>
        <fullName evidence="4">Glycosyl hydrolase catalytic core-domain-containing protein</fullName>
    </submittedName>
</protein>
<dbReference type="EMBL" id="WTXG01000012">
    <property type="protein sequence ID" value="KAI0301779.1"/>
    <property type="molecule type" value="Genomic_DNA"/>
</dbReference>
<dbReference type="PANTHER" id="PTHR34154">
    <property type="entry name" value="ALKALI-SENSITIVE LINKAGE PROTEIN 1"/>
    <property type="match status" value="1"/>
</dbReference>
<feature type="chain" id="PRO_5041904952" evidence="2">
    <location>
        <begin position="30"/>
        <end position="362"/>
    </location>
</feature>
<proteinExistence type="predicted"/>
<gene>
    <name evidence="4" type="ORF">B0F90DRAFT_243825</name>
</gene>